<dbReference type="FunFam" id="3.40.190.10:FF:000175">
    <property type="entry name" value="Glutamate receptor"/>
    <property type="match status" value="1"/>
</dbReference>
<dbReference type="InterPro" id="IPR028082">
    <property type="entry name" value="Peripla_BP_I"/>
</dbReference>
<dbReference type="GO" id="GO:0007165">
    <property type="term" value="P:signal transduction"/>
    <property type="evidence" value="ECO:0007669"/>
    <property type="project" value="UniProtKB-ARBA"/>
</dbReference>
<dbReference type="Proteomes" id="UP000594638">
    <property type="component" value="Unassembled WGS sequence"/>
</dbReference>
<keyword evidence="7 13" id="KW-0406">Ion transport</keyword>
<feature type="transmembrane region" description="Helical" evidence="15">
    <location>
        <begin position="880"/>
        <end position="900"/>
    </location>
</feature>
<feature type="domain" description="Ionotropic glutamate receptor C-terminal" evidence="16">
    <location>
        <begin position="519"/>
        <end position="860"/>
    </location>
</feature>
<evidence type="ECO:0000256" key="15">
    <source>
        <dbReference type="SAM" id="Phobius"/>
    </source>
</evidence>
<gene>
    <name evidence="17" type="ORF">OLEA9_A121880</name>
</gene>
<dbReference type="Pfam" id="PF01094">
    <property type="entry name" value="ANF_receptor"/>
    <property type="match status" value="1"/>
</dbReference>
<keyword evidence="6 15" id="KW-1133">Transmembrane helix</keyword>
<dbReference type="EMBL" id="CACTIH010002052">
    <property type="protein sequence ID" value="CAA2972427.1"/>
    <property type="molecule type" value="Genomic_DNA"/>
</dbReference>
<keyword evidence="10" id="KW-0325">Glycoprotein</keyword>
<feature type="transmembrane region" description="Helical" evidence="15">
    <location>
        <begin position="46"/>
        <end position="67"/>
    </location>
</feature>
<keyword evidence="3 13" id="KW-0813">Transport</keyword>
<evidence type="ECO:0000313" key="18">
    <source>
        <dbReference type="Proteomes" id="UP000594638"/>
    </source>
</evidence>
<dbReference type="GO" id="GO:1901701">
    <property type="term" value="P:cellular response to oxygen-containing compound"/>
    <property type="evidence" value="ECO:0007669"/>
    <property type="project" value="UniProtKB-ARBA"/>
</dbReference>
<evidence type="ECO:0000313" key="17">
    <source>
        <dbReference type="EMBL" id="CAA2972427.1"/>
    </source>
</evidence>
<dbReference type="SMART" id="SM00079">
    <property type="entry name" value="PBPe"/>
    <property type="match status" value="1"/>
</dbReference>
<keyword evidence="9 13" id="KW-0675">Receptor</keyword>
<name>A0A8S0R160_OLEEU</name>
<evidence type="ECO:0000256" key="10">
    <source>
        <dbReference type="ARBA" id="ARBA00023180"/>
    </source>
</evidence>
<comment type="function">
    <text evidence="13">Glutamate-gated receptor that probably acts as non-selective cation channel.</text>
</comment>
<dbReference type="CDD" id="cd13686">
    <property type="entry name" value="GluR_Plant"/>
    <property type="match status" value="1"/>
</dbReference>
<dbReference type="Gramene" id="OE9A121880T1">
    <property type="protein sequence ID" value="OE9A121880C1"/>
    <property type="gene ID" value="OE9A121880"/>
</dbReference>
<feature type="disulfide bond" evidence="14">
    <location>
        <begin position="809"/>
        <end position="863"/>
    </location>
</feature>
<evidence type="ECO:0000256" key="1">
    <source>
        <dbReference type="ARBA" id="ARBA00004141"/>
    </source>
</evidence>
<feature type="transmembrane region" description="Helical" evidence="15">
    <location>
        <begin position="638"/>
        <end position="658"/>
    </location>
</feature>
<evidence type="ECO:0000256" key="6">
    <source>
        <dbReference type="ARBA" id="ARBA00022989"/>
    </source>
</evidence>
<keyword evidence="5" id="KW-0732">Signal</keyword>
<evidence type="ECO:0000256" key="11">
    <source>
        <dbReference type="ARBA" id="ARBA00023286"/>
    </source>
</evidence>
<dbReference type="CDD" id="cd19990">
    <property type="entry name" value="PBP1_GABAb_receptor_plant"/>
    <property type="match status" value="1"/>
</dbReference>
<dbReference type="Gene3D" id="3.40.50.2300">
    <property type="match status" value="2"/>
</dbReference>
<dbReference type="OrthoDB" id="5984008at2759"/>
<sequence>MFSVIPAWEYNFKCFFSFDFTPQVSSTWNLSGLLQVASGFSLLVKFWIWLTMKLFLVLVLLAFFNGYGVSKSFSARPDVVSIGSVLSFDSIIGKVAKVAIEAAVEDVNTNSDVLRGTKLKLTLHDSNFTELLETTRVIRFMETETVAIIGPQFSITAHVVSYFANELHVPLLSFSSTDPTLSPPQFPFLVRTSPNDLFQMAAIADIINYYEWREVIAIYVDDDYGRNGIAALSDQLAARSCLISYKVPLKFGANLDEIRDALVRMALKETRVLVVHAYPDSGLDIFATAKYLGMMDVGYAWLATNWLSTLLDTYASVSSEATKNIQGVITLRMHIAESKLKKDFVSRWSNLTRREEIHASIGLNTYGLYAYDTVWLLAHAIDNFFEQGGNISFSSDPKLKELLGGAQNLNALSIFKGGNLLLDSILKVDMTGVTGLFRFTSDRNLIPSAFEVINVIGSGSRVVGYWNFSGLSVLPPNTLYTKRLDHSSSNKKLYPIIWPGQTTKKPRGWVFQHYGRHLKIGVPNRVSFMDFASYVPGTDMFSGYCIDIFTAAINLLEYALPHKLIPYGDGHNNPSGTELIRLITSGVFDAAVGDIAITTNRTRMADFTQPFVESGLVVVAPIKESHSSSWAFLQPFTCTMWVVMGVFFLFVGVVVWILEHRINGDFRGPPREQFITILWFSFSNLFVSRRGNIVGSLGRFVFILLLFVVLIIRSSYTASLTSILTVQQLSSPIKGIGSLLNSKDPIGYQQGSFARDYLVEELGIQESRLVPLKLPEDYVKALKDGPKNGGVVAVVDERAYAEVFLSTHCEFSIVGKDFTKYGWGFAFQRGSQLAVDMSTAILKLSENGELQRIHDKWLLKSACSLEGAKLNEDRPSVRSFLGLFLICGSACLFALLIYFVKMIREINWGGIALEVLAKMRRLIP</sequence>
<dbReference type="InterPro" id="IPR001320">
    <property type="entry name" value="Iontro_rcpt_C"/>
</dbReference>
<evidence type="ECO:0000256" key="4">
    <source>
        <dbReference type="ARBA" id="ARBA00022692"/>
    </source>
</evidence>
<evidence type="ECO:0000256" key="3">
    <source>
        <dbReference type="ARBA" id="ARBA00022448"/>
    </source>
</evidence>
<keyword evidence="8 13" id="KW-0472">Membrane</keyword>
<comment type="caution">
    <text evidence="17">The sequence shown here is derived from an EMBL/GenBank/DDBJ whole genome shotgun (WGS) entry which is preliminary data.</text>
</comment>
<keyword evidence="12 13" id="KW-0407">Ion channel</keyword>
<evidence type="ECO:0000256" key="12">
    <source>
        <dbReference type="ARBA" id="ARBA00023303"/>
    </source>
</evidence>
<dbReference type="GO" id="GO:0009611">
    <property type="term" value="P:response to wounding"/>
    <property type="evidence" value="ECO:0007669"/>
    <property type="project" value="UniProtKB-ARBA"/>
</dbReference>
<organism evidence="17 18">
    <name type="scientific">Olea europaea subsp. europaea</name>
    <dbReference type="NCBI Taxonomy" id="158383"/>
    <lineage>
        <taxon>Eukaryota</taxon>
        <taxon>Viridiplantae</taxon>
        <taxon>Streptophyta</taxon>
        <taxon>Embryophyta</taxon>
        <taxon>Tracheophyta</taxon>
        <taxon>Spermatophyta</taxon>
        <taxon>Magnoliopsida</taxon>
        <taxon>eudicotyledons</taxon>
        <taxon>Gunneridae</taxon>
        <taxon>Pentapetalae</taxon>
        <taxon>asterids</taxon>
        <taxon>lamiids</taxon>
        <taxon>Lamiales</taxon>
        <taxon>Oleaceae</taxon>
        <taxon>Oleeae</taxon>
        <taxon>Olea</taxon>
    </lineage>
</organism>
<dbReference type="InterPro" id="IPR001828">
    <property type="entry name" value="ANF_lig-bd_rcpt"/>
</dbReference>
<dbReference type="PRINTS" id="PR01176">
    <property type="entry name" value="GABABRECEPTR"/>
</dbReference>
<dbReference type="InterPro" id="IPR019594">
    <property type="entry name" value="Glu/Gly-bd"/>
</dbReference>
<evidence type="ECO:0000256" key="14">
    <source>
        <dbReference type="PIRSR" id="PIRSR037090-50"/>
    </source>
</evidence>
<dbReference type="Gene3D" id="3.40.190.10">
    <property type="entry name" value="Periplasmic binding protein-like II"/>
    <property type="match status" value="2"/>
</dbReference>
<evidence type="ECO:0000256" key="5">
    <source>
        <dbReference type="ARBA" id="ARBA00022729"/>
    </source>
</evidence>
<comment type="subcellular location">
    <subcellularLocation>
        <location evidence="1">Membrane</location>
        <topology evidence="1">Multi-pass membrane protein</topology>
    </subcellularLocation>
</comment>
<dbReference type="AlphaFoldDB" id="A0A8S0R160"/>
<dbReference type="SUPFAM" id="SSF53822">
    <property type="entry name" value="Periplasmic binding protein-like I"/>
    <property type="match status" value="1"/>
</dbReference>
<dbReference type="Pfam" id="PF10613">
    <property type="entry name" value="Lig_chan-Glu_bd"/>
    <property type="match status" value="1"/>
</dbReference>
<dbReference type="SUPFAM" id="SSF53850">
    <property type="entry name" value="Periplasmic binding protein-like II"/>
    <property type="match status" value="1"/>
</dbReference>
<evidence type="ECO:0000256" key="7">
    <source>
        <dbReference type="ARBA" id="ARBA00023065"/>
    </source>
</evidence>
<keyword evidence="18" id="KW-1185">Reference proteome</keyword>
<dbReference type="InterPro" id="IPR015683">
    <property type="entry name" value="Ionotropic_Glu_rcpt"/>
</dbReference>
<dbReference type="GO" id="GO:0015276">
    <property type="term" value="F:ligand-gated monoatomic ion channel activity"/>
    <property type="evidence" value="ECO:0007669"/>
    <property type="project" value="InterPro"/>
</dbReference>
<keyword evidence="4 15" id="KW-0812">Transmembrane</keyword>
<evidence type="ECO:0000256" key="8">
    <source>
        <dbReference type="ARBA" id="ARBA00023136"/>
    </source>
</evidence>
<evidence type="ECO:0000256" key="2">
    <source>
        <dbReference type="ARBA" id="ARBA00008685"/>
    </source>
</evidence>
<feature type="transmembrane region" description="Helical" evidence="15">
    <location>
        <begin position="700"/>
        <end position="724"/>
    </location>
</feature>
<evidence type="ECO:0000259" key="16">
    <source>
        <dbReference type="SMART" id="SM00079"/>
    </source>
</evidence>
<dbReference type="InterPro" id="IPR017103">
    <property type="entry name" value="Iontropic_Glu_rcpt_pln"/>
</dbReference>
<dbReference type="Pfam" id="PF00060">
    <property type="entry name" value="Lig_chan"/>
    <property type="match status" value="1"/>
</dbReference>
<dbReference type="Gene3D" id="1.10.287.70">
    <property type="match status" value="1"/>
</dbReference>
<evidence type="ECO:0000256" key="9">
    <source>
        <dbReference type="ARBA" id="ARBA00023170"/>
    </source>
</evidence>
<dbReference type="PANTHER" id="PTHR18966">
    <property type="entry name" value="IONOTROPIC GLUTAMATE RECEPTOR"/>
    <property type="match status" value="1"/>
</dbReference>
<dbReference type="FunFam" id="3.40.50.2300:FF:000081">
    <property type="entry name" value="Glutamate receptor"/>
    <property type="match status" value="1"/>
</dbReference>
<evidence type="ECO:0000256" key="13">
    <source>
        <dbReference type="PIRNR" id="PIRNR037090"/>
    </source>
</evidence>
<dbReference type="FunFam" id="1.10.287.70:FF:000037">
    <property type="entry name" value="Glutamate receptor"/>
    <property type="match status" value="1"/>
</dbReference>
<protein>
    <recommendedName>
        <fullName evidence="13">Glutamate receptor</fullName>
    </recommendedName>
</protein>
<dbReference type="FunFam" id="3.40.190.10:FF:000054">
    <property type="entry name" value="Glutamate receptor"/>
    <property type="match status" value="1"/>
</dbReference>
<comment type="similarity">
    <text evidence="2 13">Belongs to the glutamate-gated ion channel (TC 1.A.10.1) family.</text>
</comment>
<dbReference type="PIRSF" id="PIRSF037090">
    <property type="entry name" value="Iontro_Glu-like_rcpt_pln"/>
    <property type="match status" value="1"/>
</dbReference>
<proteinExistence type="inferred from homology"/>
<accession>A0A8S0R160</accession>
<keyword evidence="14" id="KW-1015">Disulfide bond</keyword>
<dbReference type="GO" id="GO:0016020">
    <property type="term" value="C:membrane"/>
    <property type="evidence" value="ECO:0007669"/>
    <property type="project" value="UniProtKB-SubCell"/>
</dbReference>
<reference evidence="17 18" key="1">
    <citation type="submission" date="2019-12" db="EMBL/GenBank/DDBJ databases">
        <authorList>
            <person name="Alioto T."/>
            <person name="Alioto T."/>
            <person name="Gomez Garrido J."/>
        </authorList>
    </citation>
    <scope>NUCLEOTIDE SEQUENCE [LARGE SCALE GENOMIC DNA]</scope>
</reference>
<keyword evidence="11 13" id="KW-1071">Ligand-gated ion channel</keyword>
<dbReference type="InterPro" id="IPR044440">
    <property type="entry name" value="GABAb_receptor_plant_PBP1"/>
</dbReference>